<evidence type="ECO:0000313" key="3">
    <source>
        <dbReference type="Proteomes" id="UP001597287"/>
    </source>
</evidence>
<keyword evidence="3" id="KW-1185">Reference proteome</keyword>
<evidence type="ECO:0000313" key="2">
    <source>
        <dbReference type="EMBL" id="MFD2321810.1"/>
    </source>
</evidence>
<reference evidence="3" key="1">
    <citation type="journal article" date="2019" name="Int. J. Syst. Evol. Microbiol.">
        <title>The Global Catalogue of Microorganisms (GCM) 10K type strain sequencing project: providing services to taxonomists for standard genome sequencing and annotation.</title>
        <authorList>
            <consortium name="The Broad Institute Genomics Platform"/>
            <consortium name="The Broad Institute Genome Sequencing Center for Infectious Disease"/>
            <person name="Wu L."/>
            <person name="Ma J."/>
        </authorList>
    </citation>
    <scope>NUCLEOTIDE SEQUENCE [LARGE SCALE GENOMIC DNA]</scope>
    <source>
        <strain evidence="3">CCUG 62793</strain>
    </source>
</reference>
<dbReference type="InterPro" id="IPR036388">
    <property type="entry name" value="WH-like_DNA-bd_sf"/>
</dbReference>
<proteinExistence type="predicted"/>
<dbReference type="Proteomes" id="UP001597287">
    <property type="component" value="Unassembled WGS sequence"/>
</dbReference>
<dbReference type="EMBL" id="JBHUIG010000030">
    <property type="protein sequence ID" value="MFD2321810.1"/>
    <property type="molecule type" value="Genomic_DNA"/>
</dbReference>
<evidence type="ECO:0000259" key="1">
    <source>
        <dbReference type="Pfam" id="PF01726"/>
    </source>
</evidence>
<dbReference type="RefSeq" id="WP_380104890.1">
    <property type="nucleotide sequence ID" value="NZ_JBHSIH010000001.1"/>
</dbReference>
<dbReference type="SUPFAM" id="SSF46785">
    <property type="entry name" value="Winged helix' DNA-binding domain"/>
    <property type="match status" value="1"/>
</dbReference>
<protein>
    <recommendedName>
        <fullName evidence="1">LexA repressor DNA-binding domain-containing protein</fullName>
    </recommendedName>
</protein>
<name>A0ABW5EUP8_9BURK</name>
<dbReference type="InterPro" id="IPR036390">
    <property type="entry name" value="WH_DNA-bd_sf"/>
</dbReference>
<dbReference type="InterPro" id="IPR006199">
    <property type="entry name" value="LexA_DNA-bd_dom"/>
</dbReference>
<gene>
    <name evidence="2" type="ORF">ACFSPV_24325</name>
</gene>
<accession>A0ABW5EUP8</accession>
<sequence>MKQPSERSLQVLAFMREFFAENDQLPPADAIAKHFGWASANAACTHLSALRRHGLVEPNACGKLRFVRATTNATE</sequence>
<comment type="caution">
    <text evidence="2">The sequence shown here is derived from an EMBL/GenBank/DDBJ whole genome shotgun (WGS) entry which is preliminary data.</text>
</comment>
<dbReference type="Gene3D" id="1.10.10.10">
    <property type="entry name" value="Winged helix-like DNA-binding domain superfamily/Winged helix DNA-binding domain"/>
    <property type="match status" value="1"/>
</dbReference>
<dbReference type="Pfam" id="PF01726">
    <property type="entry name" value="LexA_DNA_bind"/>
    <property type="match status" value="1"/>
</dbReference>
<feature type="domain" description="LexA repressor DNA-binding" evidence="1">
    <location>
        <begin position="1"/>
        <end position="57"/>
    </location>
</feature>
<organism evidence="2 3">
    <name type="scientific">Delftia deserti</name>
    <dbReference type="NCBI Taxonomy" id="1651218"/>
    <lineage>
        <taxon>Bacteria</taxon>
        <taxon>Pseudomonadati</taxon>
        <taxon>Pseudomonadota</taxon>
        <taxon>Betaproteobacteria</taxon>
        <taxon>Burkholderiales</taxon>
        <taxon>Comamonadaceae</taxon>
        <taxon>Delftia</taxon>
    </lineage>
</organism>